<feature type="coiled-coil region" evidence="1">
    <location>
        <begin position="286"/>
        <end position="367"/>
    </location>
</feature>
<dbReference type="AlphaFoldDB" id="A0ABD3M3J4"/>
<reference evidence="3 4" key="1">
    <citation type="submission" date="2024-10" db="EMBL/GenBank/DDBJ databases">
        <title>Updated reference genomes for cyclostephanoid diatoms.</title>
        <authorList>
            <person name="Roberts W.R."/>
            <person name="Alverson A.J."/>
        </authorList>
    </citation>
    <scope>NUCLEOTIDE SEQUENCE [LARGE SCALE GENOMIC DNA]</scope>
    <source>
        <strain evidence="3 4">AJA232-27</strain>
    </source>
</reference>
<protein>
    <submittedName>
        <fullName evidence="3">Uncharacterized protein</fullName>
    </submittedName>
</protein>
<dbReference type="Proteomes" id="UP001530293">
    <property type="component" value="Unassembled WGS sequence"/>
</dbReference>
<feature type="coiled-coil region" evidence="1">
    <location>
        <begin position="555"/>
        <end position="687"/>
    </location>
</feature>
<dbReference type="EMBL" id="JALLBG020000228">
    <property type="protein sequence ID" value="KAL3758604.1"/>
    <property type="molecule type" value="Genomic_DNA"/>
</dbReference>
<feature type="coiled-coil region" evidence="1">
    <location>
        <begin position="875"/>
        <end position="948"/>
    </location>
</feature>
<evidence type="ECO:0000256" key="1">
    <source>
        <dbReference type="SAM" id="Coils"/>
    </source>
</evidence>
<comment type="caution">
    <text evidence="3">The sequence shown here is derived from an EMBL/GenBank/DDBJ whole genome shotgun (WGS) entry which is preliminary data.</text>
</comment>
<keyword evidence="4" id="KW-1185">Reference proteome</keyword>
<name>A0ABD3M3J4_9STRA</name>
<sequence length="1119" mass="128313">MFNYRDDEAMMSKAQLKHQYHEPAWCTASPQQRHAESREQYWGENRGGANMALAEERDTRMPHDNYQYSLHMGRSQTISSRPLSPGPLRPLSPRHLSPPSSPRQVQLHPKSQPLSRTEVASHMAAIKAVKDSLNTDSRGSITALRGLWKVFDEAVSELGAELHDSLSNKAIFEANVTQEKLNRQGKTVSDFGKKADTLLRQRHYEDMLKFTMLRLRGSFADLILGTKNELQKSIDESFALQKAEMEKSFAKRSADMEAQYTRQAFEAAQSFSLQLQEQTEERVFEIERLQNELTQAQQMANMVQAQFSLHRDSEIERLQNELTQAQQVANMVQAQFSLHQESTKADIARLENELKQAERLKVQETDIAQAQLLQEREKHRQAIATFDAERENMVAKMSSTLETLQAQCSTVHNLEGKLREAEAKVREAEAREHGSRQEKEAVEHQLILVNETACLLQNKLDSEIANKTSLINVQEELEKRFEFERERGELLQKKFDHETKNTDALINVQKELEKHLEFERARGDLLQQELEIEIESKKEVVKSYHEANKQRHDEQSGAINELNRVSEQLRRADEERSSLLSNLSMLQAKFEDKDIENSQLASELSSVSQGKEQLVSELERVSEQLRKANEDRSSLLANFNKLQTKFEEKLKDNSHLASELCSVSEGKELLESELKRVSEQLRLAHEKESSLLANVNRLQASFEEQIRVVHESNAKYSHLKEELQLSNERLNNTTELNSLLEARVAELDARVQDQVLDLEAARLSEVEVEKLLADSLNEKQMLEAELTKALAEVEETKKRLSNAESEYSEDRERFATALQGFEEEMTSAEAQMKRIVESNALLEAEKLAENAKLVDSQKEIANLKVIVNDLTESITKQANDKAKDYETLKKNMEDEMKNQEDQFVQLKNDCKSKVTKYEADIAVYEEAVKMLQKQVEILEELAESERKMSVKMSESDEPKREEIRQEFHARIDAMQEEHASALMAKDTDIAALQEKCQKREVYIKQMERICVKVREDLLKRKEHKKKLMGSIERSIQHIKGAKQCKESIYAGSTDIIEVVANEAVSFDSDVYNDFRTSILELIPDTDSGSDLHTLLKSFDDEDRCKLAPESDKMGGNGRS</sequence>
<evidence type="ECO:0000256" key="2">
    <source>
        <dbReference type="SAM" id="MobiDB-lite"/>
    </source>
</evidence>
<gene>
    <name evidence="3" type="ORF">ACHAWU_008358</name>
</gene>
<accession>A0ABD3M3J4</accession>
<keyword evidence="1" id="KW-0175">Coiled coil</keyword>
<proteinExistence type="predicted"/>
<feature type="coiled-coil region" evidence="1">
    <location>
        <begin position="404"/>
        <end position="438"/>
    </location>
</feature>
<organism evidence="3 4">
    <name type="scientific">Discostella pseudostelligera</name>
    <dbReference type="NCBI Taxonomy" id="259834"/>
    <lineage>
        <taxon>Eukaryota</taxon>
        <taxon>Sar</taxon>
        <taxon>Stramenopiles</taxon>
        <taxon>Ochrophyta</taxon>
        <taxon>Bacillariophyta</taxon>
        <taxon>Coscinodiscophyceae</taxon>
        <taxon>Thalassiosirophycidae</taxon>
        <taxon>Stephanodiscales</taxon>
        <taxon>Stephanodiscaceae</taxon>
        <taxon>Discostella</taxon>
    </lineage>
</organism>
<feature type="region of interest" description="Disordered" evidence="2">
    <location>
        <begin position="77"/>
        <end position="115"/>
    </location>
</feature>
<evidence type="ECO:0000313" key="3">
    <source>
        <dbReference type="EMBL" id="KAL3758604.1"/>
    </source>
</evidence>
<evidence type="ECO:0000313" key="4">
    <source>
        <dbReference type="Proteomes" id="UP001530293"/>
    </source>
</evidence>
<feature type="coiled-coil region" evidence="1">
    <location>
        <begin position="713"/>
        <end position="845"/>
    </location>
</feature>